<comment type="function">
    <text evidence="4">Converts adenosine-3',5'-bisphosphate (PAP) to AMP.</text>
</comment>
<feature type="binding site" evidence="5">
    <location>
        <position position="217"/>
    </location>
    <ligand>
        <name>Mg(2+)</name>
        <dbReference type="ChEBI" id="CHEBI:18420"/>
        <label>1</label>
        <note>catalytic</note>
    </ligand>
</feature>
<evidence type="ECO:0000256" key="1">
    <source>
        <dbReference type="ARBA" id="ARBA00001625"/>
    </source>
</evidence>
<dbReference type="GO" id="GO:0005886">
    <property type="term" value="C:plasma membrane"/>
    <property type="evidence" value="ECO:0007669"/>
    <property type="project" value="UniProtKB-SubCell"/>
</dbReference>
<dbReference type="PROSITE" id="PS00629">
    <property type="entry name" value="IMP_1"/>
    <property type="match status" value="1"/>
</dbReference>
<dbReference type="EC" id="3.1.3.7" evidence="4"/>
<feature type="binding site" evidence="5">
    <location>
        <position position="89"/>
    </location>
    <ligand>
        <name>Mg(2+)</name>
        <dbReference type="ChEBI" id="CHEBI:18420"/>
        <label>1</label>
        <note>catalytic</note>
    </ligand>
</feature>
<proteinExistence type="inferred from homology"/>
<protein>
    <recommendedName>
        <fullName evidence="4">3'(2'),5'-bisphosphate nucleotidase CysQ</fullName>
        <ecNumber evidence="4">3.1.3.7</ecNumber>
    </recommendedName>
    <alternativeName>
        <fullName evidence="4">3'(2'),5-bisphosphonucleoside 3'(2')-phosphohydrolase</fullName>
    </alternativeName>
    <alternativeName>
        <fullName evidence="4">3'-phosphoadenosine 5'-phosphate phosphatase</fullName>
        <shortName evidence="4">PAP phosphatase</shortName>
    </alternativeName>
</protein>
<keyword evidence="2 4" id="KW-0479">Metal-binding</keyword>
<feature type="binding site" evidence="4">
    <location>
        <position position="89"/>
    </location>
    <ligand>
        <name>Mg(2+)</name>
        <dbReference type="ChEBI" id="CHEBI:18420"/>
        <label>2</label>
    </ligand>
</feature>
<evidence type="ECO:0000256" key="4">
    <source>
        <dbReference type="HAMAP-Rule" id="MF_02095"/>
    </source>
</evidence>
<dbReference type="InterPro" id="IPR006240">
    <property type="entry name" value="CysQ"/>
</dbReference>
<name>A0A315Z8A1_SEDFL</name>
<dbReference type="InterPro" id="IPR050725">
    <property type="entry name" value="CysQ/Inositol_MonoPase"/>
</dbReference>
<dbReference type="InterPro" id="IPR020583">
    <property type="entry name" value="Inositol_monoP_metal-BS"/>
</dbReference>
<dbReference type="GO" id="GO:0050427">
    <property type="term" value="P:3'-phosphoadenosine 5'-phosphosulfate metabolic process"/>
    <property type="evidence" value="ECO:0007669"/>
    <property type="project" value="TreeGrafter"/>
</dbReference>
<feature type="binding site" evidence="5">
    <location>
        <position position="92"/>
    </location>
    <ligand>
        <name>Mg(2+)</name>
        <dbReference type="ChEBI" id="CHEBI:18420"/>
        <label>1</label>
        <note>catalytic</note>
    </ligand>
</feature>
<dbReference type="PRINTS" id="PR00377">
    <property type="entry name" value="IMPHPHTASES"/>
</dbReference>
<dbReference type="GO" id="GO:0008441">
    <property type="term" value="F:3'(2'),5'-bisphosphate nucleotidase activity"/>
    <property type="evidence" value="ECO:0007669"/>
    <property type="project" value="UniProtKB-UniRule"/>
</dbReference>
<evidence type="ECO:0000256" key="5">
    <source>
        <dbReference type="PIRSR" id="PIRSR600760-2"/>
    </source>
</evidence>
<evidence type="ECO:0000313" key="6">
    <source>
        <dbReference type="EMBL" id="PWJ39410.1"/>
    </source>
</evidence>
<comment type="catalytic activity">
    <reaction evidence="1 4">
        <text>adenosine 3',5'-bisphosphate + H2O = AMP + phosphate</text>
        <dbReference type="Rhea" id="RHEA:10040"/>
        <dbReference type="ChEBI" id="CHEBI:15377"/>
        <dbReference type="ChEBI" id="CHEBI:43474"/>
        <dbReference type="ChEBI" id="CHEBI:58343"/>
        <dbReference type="ChEBI" id="CHEBI:456215"/>
        <dbReference type="EC" id="3.1.3.7"/>
    </reaction>
</comment>
<dbReference type="RefSeq" id="WP_109621421.1">
    <property type="nucleotide sequence ID" value="NZ_QGDO01000006.1"/>
</dbReference>
<evidence type="ECO:0000256" key="2">
    <source>
        <dbReference type="ARBA" id="ARBA00022723"/>
    </source>
</evidence>
<dbReference type="PANTHER" id="PTHR43028">
    <property type="entry name" value="3'(2'),5'-BISPHOSPHATE NUCLEOTIDASE 1"/>
    <property type="match status" value="1"/>
</dbReference>
<keyword evidence="4" id="KW-1003">Cell membrane</keyword>
<dbReference type="OrthoDB" id="9772456at2"/>
<dbReference type="GO" id="GO:0000287">
    <property type="term" value="F:magnesium ion binding"/>
    <property type="evidence" value="ECO:0007669"/>
    <property type="project" value="UniProtKB-UniRule"/>
</dbReference>
<accession>A0A315Z8A1</accession>
<feature type="binding site" evidence="4">
    <location>
        <position position="69"/>
    </location>
    <ligand>
        <name>substrate</name>
    </ligand>
</feature>
<dbReference type="InterPro" id="IPR000760">
    <property type="entry name" value="Inositol_monophosphatase-like"/>
</dbReference>
<evidence type="ECO:0000256" key="3">
    <source>
        <dbReference type="ARBA" id="ARBA00022842"/>
    </source>
</evidence>
<feature type="binding site" evidence="4">
    <location>
        <begin position="91"/>
        <end position="94"/>
    </location>
    <ligand>
        <name>substrate</name>
    </ligand>
</feature>
<dbReference type="NCBIfam" id="TIGR01331">
    <property type="entry name" value="bisphos_cysQ"/>
    <property type="match status" value="1"/>
</dbReference>
<dbReference type="EMBL" id="QGDO01000006">
    <property type="protein sequence ID" value="PWJ39410.1"/>
    <property type="molecule type" value="Genomic_DNA"/>
</dbReference>
<dbReference type="Pfam" id="PF00459">
    <property type="entry name" value="Inositol_P"/>
    <property type="match status" value="1"/>
</dbReference>
<keyword evidence="4" id="KW-0378">Hydrolase</keyword>
<comment type="caution">
    <text evidence="6">The sequence shown here is derived from an EMBL/GenBank/DDBJ whole genome shotgun (WGS) entry which is preliminary data.</text>
</comment>
<dbReference type="HAMAP" id="MF_02095">
    <property type="entry name" value="CysQ"/>
    <property type="match status" value="1"/>
</dbReference>
<dbReference type="Gene3D" id="3.30.540.10">
    <property type="entry name" value="Fructose-1,6-Bisphosphatase, subunit A, domain 1"/>
    <property type="match status" value="1"/>
</dbReference>
<feature type="binding site" evidence="4">
    <location>
        <position position="69"/>
    </location>
    <ligand>
        <name>Mg(2+)</name>
        <dbReference type="ChEBI" id="CHEBI:18420"/>
        <label>1</label>
    </ligand>
</feature>
<dbReference type="Gene3D" id="3.40.190.80">
    <property type="match status" value="1"/>
</dbReference>
<dbReference type="Proteomes" id="UP000245535">
    <property type="component" value="Unassembled WGS sequence"/>
</dbReference>
<evidence type="ECO:0000313" key="7">
    <source>
        <dbReference type="Proteomes" id="UP000245535"/>
    </source>
</evidence>
<feature type="binding site" evidence="4">
    <location>
        <position position="92"/>
    </location>
    <ligand>
        <name>Mg(2+)</name>
        <dbReference type="ChEBI" id="CHEBI:18420"/>
        <label>2</label>
    </ligand>
</feature>
<dbReference type="SUPFAM" id="SSF56655">
    <property type="entry name" value="Carbohydrate phosphatase"/>
    <property type="match status" value="1"/>
</dbReference>
<feature type="binding site" evidence="4">
    <location>
        <position position="217"/>
    </location>
    <ligand>
        <name>substrate</name>
    </ligand>
</feature>
<dbReference type="GO" id="GO:0000103">
    <property type="term" value="P:sulfate assimilation"/>
    <property type="evidence" value="ECO:0007669"/>
    <property type="project" value="TreeGrafter"/>
</dbReference>
<dbReference type="CDD" id="cd01638">
    <property type="entry name" value="CysQ"/>
    <property type="match status" value="1"/>
</dbReference>
<feature type="binding site" evidence="4">
    <location>
        <position position="217"/>
    </location>
    <ligand>
        <name>Mg(2+)</name>
        <dbReference type="ChEBI" id="CHEBI:18420"/>
        <label>2</label>
    </ligand>
</feature>
<keyword evidence="3 4" id="KW-0460">Magnesium</keyword>
<keyword evidence="4" id="KW-0472">Membrane</keyword>
<dbReference type="AlphaFoldDB" id="A0A315Z8A1"/>
<feature type="binding site" evidence="4">
    <location>
        <position position="91"/>
    </location>
    <ligand>
        <name>Mg(2+)</name>
        <dbReference type="ChEBI" id="CHEBI:18420"/>
        <label>1</label>
    </ligand>
</feature>
<feature type="binding site" evidence="5">
    <location>
        <position position="91"/>
    </location>
    <ligand>
        <name>Mg(2+)</name>
        <dbReference type="ChEBI" id="CHEBI:18420"/>
        <label>1</label>
        <note>catalytic</note>
    </ligand>
</feature>
<dbReference type="PANTHER" id="PTHR43028:SF5">
    <property type="entry name" value="3'(2'),5'-BISPHOSPHATE NUCLEOTIDASE 1"/>
    <property type="match status" value="1"/>
</dbReference>
<feature type="binding site" evidence="5">
    <location>
        <position position="69"/>
    </location>
    <ligand>
        <name>Mg(2+)</name>
        <dbReference type="ChEBI" id="CHEBI:18420"/>
        <label>1</label>
        <note>catalytic</note>
    </ligand>
</feature>
<reference evidence="6 7" key="1">
    <citation type="submission" date="2018-03" db="EMBL/GenBank/DDBJ databases">
        <title>Genomic Encyclopedia of Archaeal and Bacterial Type Strains, Phase II (KMG-II): from individual species to whole genera.</title>
        <authorList>
            <person name="Goeker M."/>
        </authorList>
    </citation>
    <scope>NUCLEOTIDE SEQUENCE [LARGE SCALE GENOMIC DNA]</scope>
    <source>
        <strain evidence="6 7">DSM 28229</strain>
    </source>
</reference>
<feature type="binding site" evidence="4">
    <location>
        <position position="89"/>
    </location>
    <ligand>
        <name>Mg(2+)</name>
        <dbReference type="ChEBI" id="CHEBI:18420"/>
        <label>1</label>
    </ligand>
</feature>
<comment type="cofactor">
    <cofactor evidence="4 5">
        <name>Mg(2+)</name>
        <dbReference type="ChEBI" id="CHEBI:18420"/>
    </cofactor>
</comment>
<organism evidence="6 7">
    <name type="scientific">Sediminitomix flava</name>
    <dbReference type="NCBI Taxonomy" id="379075"/>
    <lineage>
        <taxon>Bacteria</taxon>
        <taxon>Pseudomonadati</taxon>
        <taxon>Bacteroidota</taxon>
        <taxon>Cytophagia</taxon>
        <taxon>Cytophagales</taxon>
        <taxon>Flammeovirgaceae</taxon>
        <taxon>Sediminitomix</taxon>
    </lineage>
</organism>
<comment type="subcellular location">
    <subcellularLocation>
        <location evidence="4">Cell membrane</location>
        <topology evidence="4">Peripheral membrane protein</topology>
        <orientation evidence="4">Cytoplasmic side</orientation>
    </subcellularLocation>
</comment>
<gene>
    <name evidence="4" type="primary">cysQ</name>
    <name evidence="6" type="ORF">BC781_106311</name>
</gene>
<sequence length="257" mass="28727">MTTQEIKDLIEVAIEATSHADKEILKVYESDDFGVEVKGDDSPLTKADKASHYAIVGILEKTGLPILSEEGNDISYEDRKDWEYFWMIDPLDGTKEFIKRSGEFTVNIALIHKDTPVGGVVSTPVLGEVFWGSIENGAFVKRNGEIRELSKSKAVNLNQKGLRVVASKSHLNDKTREYIEKLSEPETVSMGSSLKFLMLTEDKADLYPRFAPTMEWDTAAAHAVLSVLGYKVYNMEANGTELVYNKENLLNPEFLAI</sequence>
<keyword evidence="7" id="KW-1185">Reference proteome</keyword>
<comment type="similarity">
    <text evidence="4">Belongs to the inositol monophosphatase superfamily. CysQ family.</text>
</comment>